<dbReference type="InterPro" id="IPR000415">
    <property type="entry name" value="Nitroreductase-like"/>
</dbReference>
<evidence type="ECO:0000313" key="3">
    <source>
        <dbReference type="Proteomes" id="UP000186260"/>
    </source>
</evidence>
<evidence type="ECO:0000313" key="2">
    <source>
        <dbReference type="EMBL" id="APW18747.1"/>
    </source>
</evidence>
<dbReference type="EMBL" id="CP019058">
    <property type="protein sequence ID" value="APW18747.1"/>
    <property type="molecule type" value="Genomic_DNA"/>
</dbReference>
<proteinExistence type="predicted"/>
<accession>A0ABM6GJ92</accession>
<organism evidence="2 3">
    <name type="scientific">Gardnerella swidsinskii</name>
    <dbReference type="NCBI Taxonomy" id="2792979"/>
    <lineage>
        <taxon>Bacteria</taxon>
        <taxon>Bacillati</taxon>
        <taxon>Actinomycetota</taxon>
        <taxon>Actinomycetes</taxon>
        <taxon>Bifidobacteriales</taxon>
        <taxon>Bifidobacteriaceae</taxon>
        <taxon>Gardnerella</taxon>
    </lineage>
</organism>
<dbReference type="InterPro" id="IPR020051">
    <property type="entry name" value="SagB-type_dehydrogenase"/>
</dbReference>
<dbReference type="NCBIfam" id="TIGR03605">
    <property type="entry name" value="antibiot_sagB"/>
    <property type="match status" value="1"/>
</dbReference>
<reference evidence="3" key="1">
    <citation type="submission" date="2017-01" db="EMBL/GenBank/DDBJ databases">
        <title>Gardnerella vaginalis bacteremia associated with severe acute encephalopathy in a young female patient: Case Report and characterization of the isolate.</title>
        <authorList>
            <person name="Tankovic J."/>
            <person name="Timinskas A."/>
            <person name="Zilnyte M."/>
            <person name="Janulaitiene M."/>
            <person name="Zvirbliene A."/>
            <person name="Pleckaityte M."/>
        </authorList>
    </citation>
    <scope>NUCLEOTIDE SEQUENCE [LARGE SCALE GENOMIC DNA]</scope>
    <source>
        <strain evidence="3">GV37</strain>
    </source>
</reference>
<keyword evidence="3" id="KW-1185">Reference proteome</keyword>
<feature type="domain" description="Nitroreductase" evidence="1">
    <location>
        <begin position="91"/>
        <end position="260"/>
    </location>
</feature>
<gene>
    <name evidence="2" type="ORF">BVL65_04090</name>
</gene>
<dbReference type="CDD" id="cd02142">
    <property type="entry name" value="McbC_SagB-like_oxidoreductase"/>
    <property type="match status" value="1"/>
</dbReference>
<dbReference type="Pfam" id="PF00881">
    <property type="entry name" value="Nitroreductase"/>
    <property type="match status" value="1"/>
</dbReference>
<dbReference type="RefSeq" id="WP_076002828.1">
    <property type="nucleotide sequence ID" value="NZ_CP019058.1"/>
</dbReference>
<dbReference type="Gene3D" id="3.40.109.10">
    <property type="entry name" value="NADH Oxidase"/>
    <property type="match status" value="1"/>
</dbReference>
<dbReference type="Proteomes" id="UP000186260">
    <property type="component" value="Chromosome"/>
</dbReference>
<dbReference type="SUPFAM" id="SSF55469">
    <property type="entry name" value="FMN-dependent nitroreductase-like"/>
    <property type="match status" value="1"/>
</dbReference>
<sequence length="262" mass="28891">MANEFSYTEIASSTAQLRGLDVPTVYELYHLRSSLDEKHLVELSSSIQRAVSQPAIIDSFGKTINAENLSSVPLSDILDTHSQQIMNIWSKRISTRTFSSEAVELEELSVILKALLGSSPTLQHRSYASAGACFPNEVFVNVRNVKGVISGFYYLDLTSLSLRLVKQGKFRLTLEDHEQYASLSIVIISLFNKVTYKYGERGYRFSLLEAGAMTQIIETTTNLIGLGSVSSGGFRDDTILKLAELYPPQAGVMAVVHIGKKA</sequence>
<name>A0ABM6GJ92_9BIFI</name>
<dbReference type="PANTHER" id="PTHR43745:SF2">
    <property type="entry name" value="NITROREDUCTASE MJ1384-RELATED"/>
    <property type="match status" value="1"/>
</dbReference>
<dbReference type="InterPro" id="IPR029479">
    <property type="entry name" value="Nitroreductase"/>
</dbReference>
<protein>
    <recommendedName>
        <fullName evidence="1">Nitroreductase domain-containing protein</fullName>
    </recommendedName>
</protein>
<evidence type="ECO:0000259" key="1">
    <source>
        <dbReference type="Pfam" id="PF00881"/>
    </source>
</evidence>
<dbReference type="InterPro" id="IPR052544">
    <property type="entry name" value="Bacteriocin_Proc_Enz"/>
</dbReference>
<dbReference type="PANTHER" id="PTHR43745">
    <property type="entry name" value="NITROREDUCTASE MJ1384-RELATED"/>
    <property type="match status" value="1"/>
</dbReference>